<gene>
    <name evidence="1" type="ORF">RO1_18140</name>
</gene>
<dbReference type="KEGG" id="rix:RO1_18140"/>
<proteinExistence type="predicted"/>
<dbReference type="PATRIC" id="fig|718255.3.peg.2992"/>
<protein>
    <submittedName>
        <fullName evidence="1">Uncharacterized protein</fullName>
    </submittedName>
</protein>
<accession>D4KYD9</accession>
<dbReference type="HOGENOM" id="CLU_3172764_0_0_9"/>
<dbReference type="AlphaFoldDB" id="D4KYD9"/>
<name>D4KYD9_9FIRM</name>
<evidence type="ECO:0000313" key="2">
    <source>
        <dbReference type="Proteomes" id="UP000008953"/>
    </source>
</evidence>
<reference evidence="1 2" key="1">
    <citation type="submission" date="2010-03" db="EMBL/GenBank/DDBJ databases">
        <title>The genome sequence of Roseburia intestinalis XB6B4.</title>
        <authorList>
            <consortium name="metaHIT consortium -- http://www.metahit.eu/"/>
            <person name="Pajon A."/>
            <person name="Turner K."/>
            <person name="Parkhill J."/>
            <person name="Bernalier A."/>
        </authorList>
    </citation>
    <scope>NUCLEOTIDE SEQUENCE [LARGE SCALE GENOMIC DNA]</scope>
    <source>
        <strain evidence="1 2">XB6B4</strain>
    </source>
</reference>
<dbReference type="Proteomes" id="UP000008953">
    <property type="component" value="Chromosome"/>
</dbReference>
<evidence type="ECO:0000313" key="1">
    <source>
        <dbReference type="EMBL" id="CBL12379.1"/>
    </source>
</evidence>
<dbReference type="EMBL" id="FP929050">
    <property type="protein sequence ID" value="CBL12379.1"/>
    <property type="molecule type" value="Genomic_DNA"/>
</dbReference>
<reference evidence="1 2" key="2">
    <citation type="submission" date="2010-03" db="EMBL/GenBank/DDBJ databases">
        <authorList>
            <person name="Pajon A."/>
        </authorList>
    </citation>
    <scope>NUCLEOTIDE SEQUENCE [LARGE SCALE GENOMIC DNA]</scope>
    <source>
        <strain evidence="1 2">XB6B4</strain>
    </source>
</reference>
<organism evidence="1 2">
    <name type="scientific">Roseburia intestinalis XB6B4</name>
    <dbReference type="NCBI Taxonomy" id="718255"/>
    <lineage>
        <taxon>Bacteria</taxon>
        <taxon>Bacillati</taxon>
        <taxon>Bacillota</taxon>
        <taxon>Clostridia</taxon>
        <taxon>Lachnospirales</taxon>
        <taxon>Lachnospiraceae</taxon>
        <taxon>Roseburia</taxon>
    </lineage>
</organism>
<sequence>MKNPQDVRAHLRIFLMNGADLVNSNVKNGAKYNYIKFKNGANCNDND</sequence>